<feature type="region of interest" description="Disordered" evidence="1">
    <location>
        <begin position="173"/>
        <end position="200"/>
    </location>
</feature>
<gene>
    <name evidence="2" type="ORF">SCP_0413340</name>
</gene>
<feature type="region of interest" description="Disordered" evidence="1">
    <location>
        <begin position="452"/>
        <end position="487"/>
    </location>
</feature>
<evidence type="ECO:0000313" key="3">
    <source>
        <dbReference type="Proteomes" id="UP000287166"/>
    </source>
</evidence>
<dbReference type="Proteomes" id="UP000287166">
    <property type="component" value="Unassembled WGS sequence"/>
</dbReference>
<reference evidence="2 3" key="1">
    <citation type="journal article" date="2018" name="Sci. Rep.">
        <title>Genome sequence of the cauliflower mushroom Sparassis crispa (Hanabiratake) and its association with beneficial usage.</title>
        <authorList>
            <person name="Kiyama R."/>
            <person name="Furutani Y."/>
            <person name="Kawaguchi K."/>
            <person name="Nakanishi T."/>
        </authorList>
    </citation>
    <scope>NUCLEOTIDE SEQUENCE [LARGE SCALE GENOMIC DNA]</scope>
</reference>
<evidence type="ECO:0000256" key="1">
    <source>
        <dbReference type="SAM" id="MobiDB-lite"/>
    </source>
</evidence>
<dbReference type="AlphaFoldDB" id="A0A401GL97"/>
<evidence type="ECO:0000313" key="2">
    <source>
        <dbReference type="EMBL" id="GBE82947.1"/>
    </source>
</evidence>
<comment type="caution">
    <text evidence="2">The sequence shown here is derived from an EMBL/GenBank/DDBJ whole genome shotgun (WGS) entry which is preliminary data.</text>
</comment>
<dbReference type="RefSeq" id="XP_027613860.1">
    <property type="nucleotide sequence ID" value="XM_027758059.1"/>
</dbReference>
<sequence>MLTQRRPSSSDTRTTHSDEHPPSNARPHPVRPAHQPITLRLPAVKLAPRASLTHIAPRLSRTSVPRTAPTYRAELDQLGRSTHALLQESRATPLASHPGGILAKEVKARTREALPGRAPGQRTQRPSAHAHPCACTPLPDPAPSYCWPLFMVRTTLDIAAFRSASFVRAEGAERVPRFDSSGTARSFTPRPPRSLANGEFVRPTPYFDRCERRRVRSCSRRRSAPSSSSSSAASVVPSHVVYSPPPPLLPSQSATGPVRPASYGPPHPARHRHRDRCERTLSEPPVLRVLVAPSSFDPALYCVAGWPGRVITVPVLPAGSVFSHALSLRFGLWLCVAREVGFGRAVLRRVSRGQRVLFSGQRVLWSSRVMVPDESMSTISQARLPRARARPTAEEQETAKTEIRSDKTRHNLNLPAASASASALEISLALCPCTTSTPQKSVFGSRLAALQRRDTTARRGRRRATGDGRRGGASTRPTRAQESAVRHRQVRPPLVFAFSGNVLPDLCAAVRIRSRRVMYSCS</sequence>
<dbReference type="InParanoid" id="A0A401GL97"/>
<keyword evidence="3" id="KW-1185">Reference proteome</keyword>
<dbReference type="EMBL" id="BFAD01000004">
    <property type="protein sequence ID" value="GBE82947.1"/>
    <property type="molecule type" value="Genomic_DNA"/>
</dbReference>
<feature type="region of interest" description="Disordered" evidence="1">
    <location>
        <begin position="246"/>
        <end position="273"/>
    </location>
</feature>
<feature type="region of interest" description="Disordered" evidence="1">
    <location>
        <begin position="1"/>
        <end position="33"/>
    </location>
</feature>
<accession>A0A401GL97</accession>
<feature type="compositionally biased region" description="Polar residues" evidence="1">
    <location>
        <begin position="1"/>
        <end position="12"/>
    </location>
</feature>
<organism evidence="2 3">
    <name type="scientific">Sparassis crispa</name>
    <dbReference type="NCBI Taxonomy" id="139825"/>
    <lineage>
        <taxon>Eukaryota</taxon>
        <taxon>Fungi</taxon>
        <taxon>Dikarya</taxon>
        <taxon>Basidiomycota</taxon>
        <taxon>Agaricomycotina</taxon>
        <taxon>Agaricomycetes</taxon>
        <taxon>Polyporales</taxon>
        <taxon>Sparassidaceae</taxon>
        <taxon>Sparassis</taxon>
    </lineage>
</organism>
<feature type="region of interest" description="Disordered" evidence="1">
    <location>
        <begin position="376"/>
        <end position="408"/>
    </location>
</feature>
<proteinExistence type="predicted"/>
<protein>
    <submittedName>
        <fullName evidence="2">Uncharacterized protein</fullName>
    </submittedName>
</protein>
<dbReference type="GeneID" id="38779864"/>
<feature type="compositionally biased region" description="Basic and acidic residues" evidence="1">
    <location>
        <begin position="391"/>
        <end position="408"/>
    </location>
</feature>
<name>A0A401GL97_9APHY</name>